<accession>A0A1I1HUZ2</accession>
<dbReference type="CDD" id="cd00009">
    <property type="entry name" value="AAA"/>
    <property type="match status" value="1"/>
</dbReference>
<dbReference type="Pfam" id="PF00158">
    <property type="entry name" value="Sigma54_activat"/>
    <property type="match status" value="1"/>
</dbReference>
<protein>
    <submittedName>
        <fullName evidence="11">Two-component system, NtrC family, C4-dicarboxylate transport response regulator DctD</fullName>
    </submittedName>
</protein>
<dbReference type="InterPro" id="IPR025944">
    <property type="entry name" value="Sigma_54_int_dom_CS"/>
</dbReference>
<dbReference type="CDD" id="cd17549">
    <property type="entry name" value="REC_DctD-like"/>
    <property type="match status" value="1"/>
</dbReference>
<keyword evidence="4" id="KW-0902">Two-component regulatory system</keyword>
<dbReference type="AlphaFoldDB" id="A0A1I1HUZ2"/>
<evidence type="ECO:0000256" key="7">
    <source>
        <dbReference type="ARBA" id="ARBA00023163"/>
    </source>
</evidence>
<evidence type="ECO:0000259" key="9">
    <source>
        <dbReference type="PROSITE" id="PS50045"/>
    </source>
</evidence>
<dbReference type="Pfam" id="PF25601">
    <property type="entry name" value="AAA_lid_14"/>
    <property type="match status" value="1"/>
</dbReference>
<keyword evidence="6" id="KW-0238">DNA-binding</keyword>
<dbReference type="PRINTS" id="PR01590">
    <property type="entry name" value="HTHFIS"/>
</dbReference>
<dbReference type="InterPro" id="IPR001789">
    <property type="entry name" value="Sig_transdc_resp-reg_receiver"/>
</dbReference>
<dbReference type="PROSITE" id="PS50045">
    <property type="entry name" value="SIGMA54_INTERACT_4"/>
    <property type="match status" value="1"/>
</dbReference>
<dbReference type="Gene3D" id="1.10.10.60">
    <property type="entry name" value="Homeodomain-like"/>
    <property type="match status" value="1"/>
</dbReference>
<dbReference type="EMBL" id="FOLY01000002">
    <property type="protein sequence ID" value="SFC25768.1"/>
    <property type="molecule type" value="Genomic_DNA"/>
</dbReference>
<dbReference type="InterPro" id="IPR011006">
    <property type="entry name" value="CheY-like_superfamily"/>
</dbReference>
<dbReference type="SUPFAM" id="SSF52172">
    <property type="entry name" value="CheY-like"/>
    <property type="match status" value="1"/>
</dbReference>
<dbReference type="SMART" id="SM00448">
    <property type="entry name" value="REC"/>
    <property type="match status" value="1"/>
</dbReference>
<evidence type="ECO:0000256" key="1">
    <source>
        <dbReference type="ARBA" id="ARBA00022553"/>
    </source>
</evidence>
<dbReference type="GO" id="GO:0043565">
    <property type="term" value="F:sequence-specific DNA binding"/>
    <property type="evidence" value="ECO:0007669"/>
    <property type="project" value="InterPro"/>
</dbReference>
<keyword evidence="3" id="KW-0067">ATP-binding</keyword>
<dbReference type="InterPro" id="IPR025943">
    <property type="entry name" value="Sigma_54_int_dom_ATP-bd_2"/>
</dbReference>
<dbReference type="GO" id="GO:0000160">
    <property type="term" value="P:phosphorelay signal transduction system"/>
    <property type="evidence" value="ECO:0007669"/>
    <property type="project" value="UniProtKB-KW"/>
</dbReference>
<dbReference type="Gene3D" id="3.40.50.2300">
    <property type="match status" value="1"/>
</dbReference>
<evidence type="ECO:0000256" key="6">
    <source>
        <dbReference type="ARBA" id="ARBA00023125"/>
    </source>
</evidence>
<dbReference type="Gene3D" id="1.10.8.60">
    <property type="match status" value="1"/>
</dbReference>
<dbReference type="PANTHER" id="PTHR32071:SF57">
    <property type="entry name" value="C4-DICARBOXYLATE TRANSPORT TRANSCRIPTIONAL REGULATORY PROTEIN DCTD"/>
    <property type="match status" value="1"/>
</dbReference>
<dbReference type="Gene3D" id="3.40.50.300">
    <property type="entry name" value="P-loop containing nucleotide triphosphate hydrolases"/>
    <property type="match status" value="1"/>
</dbReference>
<dbReference type="InterPro" id="IPR009057">
    <property type="entry name" value="Homeodomain-like_sf"/>
</dbReference>
<dbReference type="SUPFAM" id="SSF52540">
    <property type="entry name" value="P-loop containing nucleoside triphosphate hydrolases"/>
    <property type="match status" value="1"/>
</dbReference>
<keyword evidence="1 8" id="KW-0597">Phosphoprotein</keyword>
<sequence>MPDRPATPVIIVDDESHMRFTTGQTLELAGYQPLAIASAEKALEALEQDFPGVLISDIRMPGMDGMALLREVHARDPELPVILITGHGDVSTAVTAMREGAWDFVEKPFAGDELVEVVRRAAETRRLALENRHLRAELEAQQSAPGPRLVGRTAAIAQLATMVSRVSQVEADVLLFGETGVGKDLVARAIHERSRRSGAPFVAINCGAVPESIIESELFGHEKGAFTGAVERRIGKFEHAQGGTVFLDEIESMPLTLQVRLLRVLQERAIERLGSNSAIDLDIRVIAATKVDLKAAAEAGRFREDLYYRLNVVTLLIPSLRERREDIPLLFQHFAVVAATRSSLEVPPLDSAGVSVLLAHDWPGNVRELRNLAERYVLIGSAHDYRLDLLLDGSGADSGELSLARQVEMFEKSLIDQALARCHGRISEACQHLDVPRKTLYDKLKKHGLRAESYRREDGGDKAQPLNA</sequence>
<feature type="domain" description="Response regulatory" evidence="10">
    <location>
        <begin position="8"/>
        <end position="122"/>
    </location>
</feature>
<dbReference type="InterPro" id="IPR003593">
    <property type="entry name" value="AAA+_ATPase"/>
</dbReference>
<evidence type="ECO:0000256" key="5">
    <source>
        <dbReference type="ARBA" id="ARBA00023015"/>
    </source>
</evidence>
<feature type="domain" description="Sigma-54 factor interaction" evidence="9">
    <location>
        <begin position="149"/>
        <end position="378"/>
    </location>
</feature>
<dbReference type="SUPFAM" id="SSF46689">
    <property type="entry name" value="Homeodomain-like"/>
    <property type="match status" value="1"/>
</dbReference>
<dbReference type="InterPro" id="IPR002078">
    <property type="entry name" value="Sigma_54_int"/>
</dbReference>
<dbReference type="PROSITE" id="PS00676">
    <property type="entry name" value="SIGMA54_INTERACT_2"/>
    <property type="match status" value="1"/>
</dbReference>
<dbReference type="Pfam" id="PF00072">
    <property type="entry name" value="Response_reg"/>
    <property type="match status" value="1"/>
</dbReference>
<dbReference type="FunFam" id="3.40.50.300:FF:000006">
    <property type="entry name" value="DNA-binding transcriptional regulator NtrC"/>
    <property type="match status" value="1"/>
</dbReference>
<evidence type="ECO:0000256" key="8">
    <source>
        <dbReference type="PROSITE-ProRule" id="PRU00169"/>
    </source>
</evidence>
<evidence type="ECO:0000256" key="2">
    <source>
        <dbReference type="ARBA" id="ARBA00022741"/>
    </source>
</evidence>
<dbReference type="InterPro" id="IPR025662">
    <property type="entry name" value="Sigma_54_int_dom_ATP-bd_1"/>
</dbReference>
<dbReference type="InterPro" id="IPR058031">
    <property type="entry name" value="AAA_lid_NorR"/>
</dbReference>
<dbReference type="PROSITE" id="PS00675">
    <property type="entry name" value="SIGMA54_INTERACT_1"/>
    <property type="match status" value="1"/>
</dbReference>
<keyword evidence="7" id="KW-0804">Transcription</keyword>
<evidence type="ECO:0000256" key="4">
    <source>
        <dbReference type="ARBA" id="ARBA00023012"/>
    </source>
</evidence>
<dbReference type="SMART" id="SM00382">
    <property type="entry name" value="AAA"/>
    <property type="match status" value="1"/>
</dbReference>
<evidence type="ECO:0000313" key="11">
    <source>
        <dbReference type="EMBL" id="SFC25768.1"/>
    </source>
</evidence>
<dbReference type="Pfam" id="PF02954">
    <property type="entry name" value="HTH_8"/>
    <property type="match status" value="1"/>
</dbReference>
<keyword evidence="5" id="KW-0805">Transcription regulation</keyword>
<gene>
    <name evidence="11" type="ORF">SAMN05421848_0779</name>
</gene>
<keyword evidence="2" id="KW-0547">Nucleotide-binding</keyword>
<dbReference type="FunFam" id="3.40.50.2300:FF:000018">
    <property type="entry name" value="DNA-binding transcriptional regulator NtrC"/>
    <property type="match status" value="1"/>
</dbReference>
<dbReference type="InterPro" id="IPR002197">
    <property type="entry name" value="HTH_Fis"/>
</dbReference>
<dbReference type="PROSITE" id="PS00688">
    <property type="entry name" value="SIGMA54_INTERACT_3"/>
    <property type="match status" value="1"/>
</dbReference>
<proteinExistence type="predicted"/>
<name>A0A1I1HUZ2_9GAMM</name>
<dbReference type="RefSeq" id="WP_090131010.1">
    <property type="nucleotide sequence ID" value="NZ_FOLY01000002.1"/>
</dbReference>
<organism evidence="11 12">
    <name type="scientific">Kushneria avicenniae</name>
    <dbReference type="NCBI Taxonomy" id="402385"/>
    <lineage>
        <taxon>Bacteria</taxon>
        <taxon>Pseudomonadati</taxon>
        <taxon>Pseudomonadota</taxon>
        <taxon>Gammaproteobacteria</taxon>
        <taxon>Oceanospirillales</taxon>
        <taxon>Halomonadaceae</taxon>
        <taxon>Kushneria</taxon>
    </lineage>
</organism>
<evidence type="ECO:0000259" key="10">
    <source>
        <dbReference type="PROSITE" id="PS50110"/>
    </source>
</evidence>
<dbReference type="OrthoDB" id="9804019at2"/>
<dbReference type="STRING" id="402385.SAMN05421848_0779"/>
<dbReference type="GO" id="GO:0006355">
    <property type="term" value="P:regulation of DNA-templated transcription"/>
    <property type="evidence" value="ECO:0007669"/>
    <property type="project" value="InterPro"/>
</dbReference>
<evidence type="ECO:0000313" key="12">
    <source>
        <dbReference type="Proteomes" id="UP000199046"/>
    </source>
</evidence>
<reference evidence="12" key="1">
    <citation type="submission" date="2016-10" db="EMBL/GenBank/DDBJ databases">
        <authorList>
            <person name="Varghese N."/>
            <person name="Submissions S."/>
        </authorList>
    </citation>
    <scope>NUCLEOTIDE SEQUENCE [LARGE SCALE GENOMIC DNA]</scope>
    <source>
        <strain evidence="12">DSM 23439</strain>
    </source>
</reference>
<feature type="modified residue" description="4-aspartylphosphate" evidence="8">
    <location>
        <position position="57"/>
    </location>
</feature>
<dbReference type="PANTHER" id="PTHR32071">
    <property type="entry name" value="TRANSCRIPTIONAL REGULATORY PROTEIN"/>
    <property type="match status" value="1"/>
</dbReference>
<dbReference type="Proteomes" id="UP000199046">
    <property type="component" value="Unassembled WGS sequence"/>
</dbReference>
<keyword evidence="12" id="KW-1185">Reference proteome</keyword>
<dbReference type="PROSITE" id="PS50110">
    <property type="entry name" value="RESPONSE_REGULATORY"/>
    <property type="match status" value="1"/>
</dbReference>
<evidence type="ECO:0000256" key="3">
    <source>
        <dbReference type="ARBA" id="ARBA00022840"/>
    </source>
</evidence>
<dbReference type="InterPro" id="IPR027417">
    <property type="entry name" value="P-loop_NTPase"/>
</dbReference>
<dbReference type="GO" id="GO:0005524">
    <property type="term" value="F:ATP binding"/>
    <property type="evidence" value="ECO:0007669"/>
    <property type="project" value="UniProtKB-KW"/>
</dbReference>